<feature type="transmembrane region" description="Helical" evidence="9">
    <location>
        <begin position="589"/>
        <end position="612"/>
    </location>
</feature>
<keyword evidence="7 9" id="KW-1133">Transmembrane helix</keyword>
<dbReference type="PANTHER" id="PTHR48041:SF15">
    <property type="entry name" value="FI05267P"/>
    <property type="match status" value="1"/>
</dbReference>
<dbReference type="GO" id="GO:0005524">
    <property type="term" value="F:ATP binding"/>
    <property type="evidence" value="ECO:0007669"/>
    <property type="project" value="UniProtKB-KW"/>
</dbReference>
<dbReference type="Proteomes" id="UP001652700">
    <property type="component" value="Unplaced"/>
</dbReference>
<dbReference type="Gene3D" id="3.40.50.300">
    <property type="entry name" value="P-loop containing nucleotide triphosphate hydrolases"/>
    <property type="match status" value="1"/>
</dbReference>
<dbReference type="FunFam" id="3.40.50.300:FF:001077">
    <property type="entry name" value="Uncharacterized protein, isoform A"/>
    <property type="match status" value="1"/>
</dbReference>
<dbReference type="PANTHER" id="PTHR48041">
    <property type="entry name" value="ABC TRANSPORTER G FAMILY MEMBER 28"/>
    <property type="match status" value="1"/>
</dbReference>
<dbReference type="PROSITE" id="PS50893">
    <property type="entry name" value="ABC_TRANSPORTER_2"/>
    <property type="match status" value="1"/>
</dbReference>
<evidence type="ECO:0000256" key="3">
    <source>
        <dbReference type="ARBA" id="ARBA00022448"/>
    </source>
</evidence>
<feature type="domain" description="ABC transporter" evidence="10">
    <location>
        <begin position="21"/>
        <end position="259"/>
    </location>
</feature>
<dbReference type="AlphaFoldDB" id="A0A6P7FCB9"/>
<evidence type="ECO:0000313" key="11">
    <source>
        <dbReference type="EnsemblMetazoa" id="XP_028133266.1"/>
    </source>
</evidence>
<keyword evidence="5" id="KW-0547">Nucleotide-binding</keyword>
<dbReference type="Pfam" id="PF00005">
    <property type="entry name" value="ABC_tran"/>
    <property type="match status" value="1"/>
</dbReference>
<evidence type="ECO:0000256" key="9">
    <source>
        <dbReference type="SAM" id="Phobius"/>
    </source>
</evidence>
<dbReference type="SMART" id="SM00382">
    <property type="entry name" value="AAA"/>
    <property type="match status" value="1"/>
</dbReference>
<evidence type="ECO:0000256" key="5">
    <source>
        <dbReference type="ARBA" id="ARBA00022741"/>
    </source>
</evidence>
<feature type="transmembrane region" description="Helical" evidence="9">
    <location>
        <begin position="364"/>
        <end position="385"/>
    </location>
</feature>
<dbReference type="PROSITE" id="PS00211">
    <property type="entry name" value="ABC_TRANSPORTER_1"/>
    <property type="match status" value="1"/>
</dbReference>
<gene>
    <name evidence="13" type="primary">LOC114328578</name>
</gene>
<dbReference type="InParanoid" id="A0A6P7FCB9"/>
<keyword evidence="3" id="KW-0813">Transport</keyword>
<dbReference type="GO" id="GO:0005886">
    <property type="term" value="C:plasma membrane"/>
    <property type="evidence" value="ECO:0007669"/>
    <property type="project" value="TreeGrafter"/>
</dbReference>
<dbReference type="InterPro" id="IPR027417">
    <property type="entry name" value="P-loop_NTPase"/>
</dbReference>
<organism evidence="13">
    <name type="scientific">Diabrotica virgifera virgifera</name>
    <name type="common">western corn rootworm</name>
    <dbReference type="NCBI Taxonomy" id="50390"/>
    <lineage>
        <taxon>Eukaryota</taxon>
        <taxon>Metazoa</taxon>
        <taxon>Ecdysozoa</taxon>
        <taxon>Arthropoda</taxon>
        <taxon>Hexapoda</taxon>
        <taxon>Insecta</taxon>
        <taxon>Pterygota</taxon>
        <taxon>Neoptera</taxon>
        <taxon>Endopterygota</taxon>
        <taxon>Coleoptera</taxon>
        <taxon>Polyphaga</taxon>
        <taxon>Cucujiformia</taxon>
        <taxon>Chrysomeloidea</taxon>
        <taxon>Chrysomelidae</taxon>
        <taxon>Galerucinae</taxon>
        <taxon>Diabroticina</taxon>
        <taxon>Diabroticites</taxon>
        <taxon>Diabrotica</taxon>
    </lineage>
</organism>
<dbReference type="CDD" id="cd03213">
    <property type="entry name" value="ABCG_EPDR"/>
    <property type="match status" value="1"/>
</dbReference>
<comment type="subcellular location">
    <subcellularLocation>
        <location evidence="1">Membrane</location>
        <topology evidence="1">Multi-pass membrane protein</topology>
    </subcellularLocation>
</comment>
<keyword evidence="8 9" id="KW-0472">Membrane</keyword>
<evidence type="ECO:0000256" key="8">
    <source>
        <dbReference type="ARBA" id="ARBA00023136"/>
    </source>
</evidence>
<feature type="transmembrane region" description="Helical" evidence="9">
    <location>
        <begin position="477"/>
        <end position="496"/>
    </location>
</feature>
<dbReference type="InterPro" id="IPR013525">
    <property type="entry name" value="ABC2_TM"/>
</dbReference>
<feature type="transmembrane region" description="Helical" evidence="9">
    <location>
        <begin position="439"/>
        <end position="465"/>
    </location>
</feature>
<feature type="transmembrane region" description="Helical" evidence="9">
    <location>
        <begin position="503"/>
        <end position="524"/>
    </location>
</feature>
<evidence type="ECO:0000313" key="13">
    <source>
        <dbReference type="RefSeq" id="XP_028133266.1"/>
    </source>
</evidence>
<dbReference type="InterPro" id="IPR003593">
    <property type="entry name" value="AAA+_ATPase"/>
</dbReference>
<evidence type="ECO:0000313" key="12">
    <source>
        <dbReference type="Proteomes" id="UP001652700"/>
    </source>
</evidence>
<reference evidence="11" key="2">
    <citation type="submission" date="2025-05" db="UniProtKB">
        <authorList>
            <consortium name="EnsemblMetazoa"/>
        </authorList>
    </citation>
    <scope>IDENTIFICATION</scope>
</reference>
<dbReference type="EnsemblMetazoa" id="XM_028277465.2">
    <property type="protein sequence ID" value="XP_028133266.1"/>
    <property type="gene ID" value="LOC114328578"/>
</dbReference>
<evidence type="ECO:0000256" key="4">
    <source>
        <dbReference type="ARBA" id="ARBA00022692"/>
    </source>
</evidence>
<dbReference type="InterPro" id="IPR017871">
    <property type="entry name" value="ABC_transporter-like_CS"/>
</dbReference>
<comment type="similarity">
    <text evidence="2">Belongs to the ABC transporter superfamily. ABCG family. Eye pigment precursor importer (TC 3.A.1.204) subfamily.</text>
</comment>
<reference evidence="13" key="1">
    <citation type="submission" date="2025-04" db="UniProtKB">
        <authorList>
            <consortium name="RefSeq"/>
        </authorList>
    </citation>
    <scope>IDENTIFICATION</scope>
    <source>
        <tissue evidence="13">Whole insect</tissue>
    </source>
</reference>
<proteinExistence type="inferred from homology"/>
<accession>A0A6P7FCB9</accession>
<keyword evidence="12" id="KW-1185">Reference proteome</keyword>
<name>A0A6P7FCB9_DIAVI</name>
<sequence>MELHSRNTSLRHLPKRPPVDIEFHDVSYTVPQGRKGSKLILRSVNGSFQAGQLTAIMGPSGAGKSTLLNILAGYKTQGATGQILINGATRNLKQFRKMSRYIMQEDMIQPLLTVEEAMMIAANLKLGNTLSLSDKSSAIDEILSLLRLDKAKRTGTSRLSGGERKRLSIALELLNNPPVLFLDEPTTGLDDLSCSQCISLLKKIAEGGRTVICSIHTPSAKIFSQFDNVYILSDGQCVYQGYGPEVVSYLSKVGIECPKTYNPADFIIEVCCNEYGNFQERMVSVIDNGRNIYRTNGNLPQLQEVELANDSLENRSSISSISIREEVYADLSSSDFNHESSWFSQFWILTTRLWMQMWRDKTYLIMRTVLYIILALLIGSLYYKMGQDGSKTIFNFGFYYCCIIFFMYIPMMPILLQFPQEIQLVKREHFNKWYRLSAYFSALSFSTVPVQLCLGVVYVSCVYLLTDQPLEFRRMSMFFFICILTSVISESLGLLISAQLKVVNAVFMGPVSAVPFMLLAVYGFGSGYDTIPSIIKFFMHFSYLRYSLEGLIHAMLKDREKLSCPDTEEYCIYTDLNLFVRDMGMENTIYWVDVLVLIFILILFRGGSYYLLRQRLTPNKTFRALQYIGRLVKSQFGLAR</sequence>
<dbReference type="InterPro" id="IPR050352">
    <property type="entry name" value="ABCG_transporters"/>
</dbReference>
<evidence type="ECO:0000256" key="7">
    <source>
        <dbReference type="ARBA" id="ARBA00022989"/>
    </source>
</evidence>
<evidence type="ECO:0000256" key="6">
    <source>
        <dbReference type="ARBA" id="ARBA00022840"/>
    </source>
</evidence>
<dbReference type="FunCoup" id="A0A6P7FCB9">
    <property type="interactions" value="79"/>
</dbReference>
<dbReference type="GO" id="GO:0016887">
    <property type="term" value="F:ATP hydrolysis activity"/>
    <property type="evidence" value="ECO:0007669"/>
    <property type="project" value="InterPro"/>
</dbReference>
<keyword evidence="6 13" id="KW-0067">ATP-binding</keyword>
<dbReference type="KEGG" id="dvv:114328578"/>
<feature type="transmembrane region" description="Helical" evidence="9">
    <location>
        <begin position="397"/>
        <end position="418"/>
    </location>
</feature>
<dbReference type="GeneID" id="114328578"/>
<dbReference type="SUPFAM" id="SSF52540">
    <property type="entry name" value="P-loop containing nucleoside triphosphate hydrolases"/>
    <property type="match status" value="1"/>
</dbReference>
<dbReference type="Pfam" id="PF01061">
    <property type="entry name" value="ABC2_membrane"/>
    <property type="match status" value="1"/>
</dbReference>
<keyword evidence="4 9" id="KW-0812">Transmembrane</keyword>
<dbReference type="OrthoDB" id="66620at2759"/>
<dbReference type="RefSeq" id="XP_028133266.1">
    <property type="nucleotide sequence ID" value="XM_028277465.1"/>
</dbReference>
<evidence type="ECO:0000259" key="10">
    <source>
        <dbReference type="PROSITE" id="PS50893"/>
    </source>
</evidence>
<evidence type="ECO:0000256" key="2">
    <source>
        <dbReference type="ARBA" id="ARBA00005814"/>
    </source>
</evidence>
<protein>
    <submittedName>
        <fullName evidence="13">ATP-binding cassette sub-family G member 1</fullName>
    </submittedName>
</protein>
<dbReference type="InterPro" id="IPR003439">
    <property type="entry name" value="ABC_transporter-like_ATP-bd"/>
</dbReference>
<evidence type="ECO:0000256" key="1">
    <source>
        <dbReference type="ARBA" id="ARBA00004141"/>
    </source>
</evidence>
<dbReference type="GO" id="GO:0140359">
    <property type="term" value="F:ABC-type transporter activity"/>
    <property type="evidence" value="ECO:0007669"/>
    <property type="project" value="InterPro"/>
</dbReference>